<accession>A0A261GDD9</accession>
<evidence type="ECO:0000256" key="1">
    <source>
        <dbReference type="ARBA" id="ARBA00006479"/>
    </source>
</evidence>
<dbReference type="Proteomes" id="UP000593943">
    <property type="component" value="Chromosome"/>
</dbReference>
<dbReference type="Gene3D" id="3.30.420.40">
    <property type="match status" value="2"/>
</dbReference>
<dbReference type="InterPro" id="IPR000600">
    <property type="entry name" value="ROK"/>
</dbReference>
<dbReference type="OrthoDB" id="9810372at2"/>
<dbReference type="KEGG" id="beu:BE0216_06675"/>
<dbReference type="CDD" id="cd24152">
    <property type="entry name" value="ASKHA_NBD_ROK-like"/>
    <property type="match status" value="1"/>
</dbReference>
<dbReference type="Pfam" id="PF00480">
    <property type="entry name" value="ROK"/>
    <property type="match status" value="1"/>
</dbReference>
<reference evidence="3 5" key="2">
    <citation type="submission" date="2020-10" db="EMBL/GenBank/DDBJ databases">
        <title>Genome sequencing of Bifidobacterium eulemuris_DSMZ_100216.</title>
        <authorList>
            <person name="Kim J."/>
        </authorList>
    </citation>
    <scope>NUCLEOTIDE SEQUENCE [LARGE SCALE GENOMIC DNA]</scope>
    <source>
        <strain evidence="3 5">DSM 100216</strain>
    </source>
</reference>
<dbReference type="InterPro" id="IPR043129">
    <property type="entry name" value="ATPase_NBD"/>
</dbReference>
<keyword evidence="5" id="KW-1185">Reference proteome</keyword>
<proteinExistence type="inferred from homology"/>
<dbReference type="SUPFAM" id="SSF53067">
    <property type="entry name" value="Actin-like ATPase domain"/>
    <property type="match status" value="1"/>
</dbReference>
<dbReference type="PANTHER" id="PTHR18964:SF165">
    <property type="entry name" value="BETA-GLUCOSIDE KINASE"/>
    <property type="match status" value="1"/>
</dbReference>
<evidence type="ECO:0000313" key="5">
    <source>
        <dbReference type="Proteomes" id="UP000593943"/>
    </source>
</evidence>
<dbReference type="Proteomes" id="UP000216057">
    <property type="component" value="Unassembled WGS sequence"/>
</dbReference>
<evidence type="ECO:0000313" key="2">
    <source>
        <dbReference type="EMBL" id="OZG69461.1"/>
    </source>
</evidence>
<name>A0A261GDD9_9BIFI</name>
<dbReference type="AlphaFoldDB" id="A0A261GDD9"/>
<dbReference type="RefSeq" id="WP_094635921.1">
    <property type="nucleotide sequence ID" value="NZ_CP062938.1"/>
</dbReference>
<dbReference type="EMBL" id="MWWZ01000003">
    <property type="protein sequence ID" value="OZG69461.1"/>
    <property type="molecule type" value="Genomic_DNA"/>
</dbReference>
<dbReference type="PANTHER" id="PTHR18964">
    <property type="entry name" value="ROK (REPRESSOR, ORF, KINASE) FAMILY"/>
    <property type="match status" value="1"/>
</dbReference>
<protein>
    <submittedName>
        <fullName evidence="3">ROK family protein</fullName>
    </submittedName>
    <submittedName>
        <fullName evidence="2">Transcriptional regulator</fullName>
    </submittedName>
</protein>
<organism evidence="2 4">
    <name type="scientific">Bifidobacterium eulemuris</name>
    <dbReference type="NCBI Taxonomy" id="1765219"/>
    <lineage>
        <taxon>Bacteria</taxon>
        <taxon>Bacillati</taxon>
        <taxon>Actinomycetota</taxon>
        <taxon>Actinomycetes</taxon>
        <taxon>Bifidobacteriales</taxon>
        <taxon>Bifidobacteriaceae</taxon>
        <taxon>Bifidobacterium</taxon>
    </lineage>
</organism>
<evidence type="ECO:0000313" key="4">
    <source>
        <dbReference type="Proteomes" id="UP000216057"/>
    </source>
</evidence>
<evidence type="ECO:0000313" key="3">
    <source>
        <dbReference type="EMBL" id="QOL32176.1"/>
    </source>
</evidence>
<reference evidence="2 4" key="1">
    <citation type="journal article" date="2017" name="BMC Genomics">
        <title>Comparative genomic and phylogenomic analyses of the Bifidobacteriaceae family.</title>
        <authorList>
            <person name="Lugli G.A."/>
            <person name="Milani C."/>
            <person name="Turroni F."/>
            <person name="Duranti S."/>
            <person name="Mancabelli L."/>
            <person name="Mangifesta M."/>
            <person name="Ferrario C."/>
            <person name="Modesto M."/>
            <person name="Mattarelli P."/>
            <person name="Jiri K."/>
            <person name="van Sinderen D."/>
            <person name="Ventura M."/>
        </authorList>
    </citation>
    <scope>NUCLEOTIDE SEQUENCE [LARGE SCALE GENOMIC DNA]</scope>
    <source>
        <strain evidence="2 4">DSM 100216</strain>
    </source>
</reference>
<dbReference type="EMBL" id="CP062938">
    <property type="protein sequence ID" value="QOL32176.1"/>
    <property type="molecule type" value="Genomic_DNA"/>
</dbReference>
<comment type="similarity">
    <text evidence="1">Belongs to the ROK (NagC/XylR) family.</text>
</comment>
<gene>
    <name evidence="3" type="ORF">BE0216_06675</name>
    <name evidence="2" type="ORF">BEUL_0202</name>
</gene>
<sequence length="300" mass="33057">MVETSRVLAFDVGLHFIRYSLFEDGKQGLPGTIPTPVDSTESFYRALADVVKSQDGPIDGVAVSFPGFVDTARQRAVTAGPLPLLYRHAIGDELNNYLDEPLPVWLENDANCAAIAEKRSGNAKKLQDFVLIAIDTGIGGAMFVDGRIHRGRDWRAGEFGMMMINYDTGGFSNLHDYASMSKLKQMYADEFDVPEESVVPSSLFRRLDEPDVRAVVERWADYLAVGIFNIVAATDPECVLLGGAISREVTLLPLVREALGRIPNWKDFRTPVKRCRHSGNAGLIGAYHAFMDEVTNANEA</sequence>